<keyword evidence="2" id="KW-1185">Reference proteome</keyword>
<gene>
    <name evidence="1" type="ORF">PSON_ATCC_30995.1.T1670136</name>
</gene>
<organism evidence="1 2">
    <name type="scientific">Paramecium sonneborni</name>
    <dbReference type="NCBI Taxonomy" id="65129"/>
    <lineage>
        <taxon>Eukaryota</taxon>
        <taxon>Sar</taxon>
        <taxon>Alveolata</taxon>
        <taxon>Ciliophora</taxon>
        <taxon>Intramacronucleata</taxon>
        <taxon>Oligohymenophorea</taxon>
        <taxon>Peniculida</taxon>
        <taxon>Parameciidae</taxon>
        <taxon>Paramecium</taxon>
    </lineage>
</organism>
<evidence type="ECO:0000313" key="2">
    <source>
        <dbReference type="Proteomes" id="UP000692954"/>
    </source>
</evidence>
<accession>A0A8S1RHT3</accession>
<comment type="caution">
    <text evidence="1">The sequence shown here is derived from an EMBL/GenBank/DDBJ whole genome shotgun (WGS) entry which is preliminary data.</text>
</comment>
<protein>
    <submittedName>
        <fullName evidence="1">Uncharacterized protein</fullName>
    </submittedName>
</protein>
<dbReference type="AlphaFoldDB" id="A0A8S1RHT3"/>
<name>A0A8S1RHT3_9CILI</name>
<proteinExistence type="predicted"/>
<evidence type="ECO:0000313" key="1">
    <source>
        <dbReference type="EMBL" id="CAD8126499.1"/>
    </source>
</evidence>
<dbReference type="Proteomes" id="UP000692954">
    <property type="component" value="Unassembled WGS sequence"/>
</dbReference>
<dbReference type="EMBL" id="CAJJDN010000167">
    <property type="protein sequence ID" value="CAD8126499.1"/>
    <property type="molecule type" value="Genomic_DNA"/>
</dbReference>
<reference evidence="1" key="1">
    <citation type="submission" date="2021-01" db="EMBL/GenBank/DDBJ databases">
        <authorList>
            <consortium name="Genoscope - CEA"/>
            <person name="William W."/>
        </authorList>
    </citation>
    <scope>NUCLEOTIDE SEQUENCE</scope>
</reference>
<sequence>MMHAKIHQQYTRYCYNYCTSTNNSNGLLCGWNFGTKCVDRTCDKLLSTNTNTDITCANYLQKNILTLSNDIYKLAGNFCCLPNKPSCDYAFLQESTLIHSNQLNVRNTLMVKENFVHLKLLMVLALSKALLKRQLSKQKHVQIIPHYLMPIKNRL</sequence>